<sequence>MCEQQLQGLTGLACRPVVRQRGWDAWRGFCRGQELTLTFDESLYVGGSALLLAAVLHHFFGLYAPVDSFTQLVARSEQREDTWKRWPPMAGDAPLV</sequence>
<dbReference type="EMBL" id="CP011509">
    <property type="protein sequence ID" value="AKJ02234.1"/>
    <property type="molecule type" value="Genomic_DNA"/>
</dbReference>
<evidence type="ECO:0000313" key="1">
    <source>
        <dbReference type="EMBL" id="AKJ02234.1"/>
    </source>
</evidence>
<dbReference type="InterPro" id="IPR010272">
    <property type="entry name" value="T6SS_TssF"/>
</dbReference>
<dbReference type="PANTHER" id="PTHR35370">
    <property type="entry name" value="CYTOPLASMIC PROTEIN-RELATED-RELATED"/>
    <property type="match status" value="1"/>
</dbReference>
<dbReference type="Pfam" id="PF05947">
    <property type="entry name" value="T6SS_TssF"/>
    <property type="match status" value="1"/>
</dbReference>
<dbReference type="KEGG" id="age:AA314_03860"/>
<dbReference type="AlphaFoldDB" id="A0AAC8Q7B9"/>
<reference evidence="1 2" key="1">
    <citation type="submission" date="2015-05" db="EMBL/GenBank/DDBJ databases">
        <title>Genome assembly of Archangium gephyra DSM 2261.</title>
        <authorList>
            <person name="Sharma G."/>
            <person name="Subramanian S."/>
        </authorList>
    </citation>
    <scope>NUCLEOTIDE SEQUENCE [LARGE SCALE GENOMIC DNA]</scope>
    <source>
        <strain evidence="1 2">DSM 2261</strain>
    </source>
</reference>
<protein>
    <submittedName>
        <fullName evidence="1">Protein ImpG/VasA</fullName>
    </submittedName>
</protein>
<organism evidence="1 2">
    <name type="scientific">Archangium gephyra</name>
    <dbReference type="NCBI Taxonomy" id="48"/>
    <lineage>
        <taxon>Bacteria</taxon>
        <taxon>Pseudomonadati</taxon>
        <taxon>Myxococcota</taxon>
        <taxon>Myxococcia</taxon>
        <taxon>Myxococcales</taxon>
        <taxon>Cystobacterineae</taxon>
        <taxon>Archangiaceae</taxon>
        <taxon>Archangium</taxon>
    </lineage>
</organism>
<dbReference type="PANTHER" id="PTHR35370:SF1">
    <property type="entry name" value="TYPE VI SECRETION SYSTEM COMPONENT TSSF1"/>
    <property type="match status" value="1"/>
</dbReference>
<accession>A0AAC8Q7B9</accession>
<gene>
    <name evidence="1" type="ORF">AA314_03860</name>
</gene>
<proteinExistence type="predicted"/>
<dbReference type="Proteomes" id="UP000035579">
    <property type="component" value="Chromosome"/>
</dbReference>
<evidence type="ECO:0000313" key="2">
    <source>
        <dbReference type="Proteomes" id="UP000035579"/>
    </source>
</evidence>
<name>A0AAC8Q7B9_9BACT</name>